<evidence type="ECO:0000313" key="4">
    <source>
        <dbReference type="Proteomes" id="UP001597544"/>
    </source>
</evidence>
<dbReference type="PANTHER" id="PTHR35446">
    <property type="entry name" value="SI:CH211-175M2.5"/>
    <property type="match status" value="1"/>
</dbReference>
<proteinExistence type="predicted"/>
<keyword evidence="4" id="KW-1185">Reference proteome</keyword>
<comment type="caution">
    <text evidence="3">The sequence shown here is derived from an EMBL/GenBank/DDBJ whole genome shotgun (WGS) entry which is preliminary data.</text>
</comment>
<feature type="domain" description="Carboxymuconolactone decarboxylase-like" evidence="2">
    <location>
        <begin position="65"/>
        <end position="114"/>
    </location>
</feature>
<dbReference type="NCBIfam" id="TIGR00778">
    <property type="entry name" value="ahpD_dom"/>
    <property type="match status" value="1"/>
</dbReference>
<evidence type="ECO:0000313" key="3">
    <source>
        <dbReference type="EMBL" id="MFD2515781.1"/>
    </source>
</evidence>
<dbReference type="SUPFAM" id="SSF69118">
    <property type="entry name" value="AhpD-like"/>
    <property type="match status" value="1"/>
</dbReference>
<dbReference type="InterPro" id="IPR003779">
    <property type="entry name" value="CMD-like"/>
</dbReference>
<name>A0ABW5IRR6_9BACT</name>
<reference evidence="4" key="1">
    <citation type="journal article" date="2019" name="Int. J. Syst. Evol. Microbiol.">
        <title>The Global Catalogue of Microorganisms (GCM) 10K type strain sequencing project: providing services to taxonomists for standard genome sequencing and annotation.</title>
        <authorList>
            <consortium name="The Broad Institute Genomics Platform"/>
            <consortium name="The Broad Institute Genome Sequencing Center for Infectious Disease"/>
            <person name="Wu L."/>
            <person name="Ma J."/>
        </authorList>
    </citation>
    <scope>NUCLEOTIDE SEQUENCE [LARGE SCALE GENOMIC DNA]</scope>
    <source>
        <strain evidence="4">KCTC 42498</strain>
    </source>
</reference>
<dbReference type="InterPro" id="IPR029032">
    <property type="entry name" value="AhpD-like"/>
</dbReference>
<dbReference type="RefSeq" id="WP_377511267.1">
    <property type="nucleotide sequence ID" value="NZ_JBHULU010000022.1"/>
</dbReference>
<dbReference type="Proteomes" id="UP001597544">
    <property type="component" value="Unassembled WGS sequence"/>
</dbReference>
<gene>
    <name evidence="3" type="ORF">ACFSRY_18055</name>
</gene>
<organism evidence="3 4">
    <name type="scientific">Pontibacter locisalis</name>
    <dbReference type="NCBI Taxonomy" id="1719035"/>
    <lineage>
        <taxon>Bacteria</taxon>
        <taxon>Pseudomonadati</taxon>
        <taxon>Bacteroidota</taxon>
        <taxon>Cytophagia</taxon>
        <taxon>Cytophagales</taxon>
        <taxon>Hymenobacteraceae</taxon>
        <taxon>Pontibacter</taxon>
    </lineage>
</organism>
<protein>
    <submittedName>
        <fullName evidence="3">Carboxymuconolactone decarboxylase family protein</fullName>
    </submittedName>
</protein>
<dbReference type="InterPro" id="IPR004675">
    <property type="entry name" value="AhpD_core"/>
</dbReference>
<sequence length="195" mass="22156">MTTKTDNKRFKTNLKPVTIDSANEAQKPHLENAQKQTGMIPNMYKNMVNSPGLMETYSVGYDHFRKNSGFTPVEQEVVFVTISIANGCEYCAAAHSFIADNMSKVPVEVTDAIREGREIPNTKLNALSEFTRIMFDKRGNPTHEEVEEFLQAGYEEKHIMEIILALAVKTLSNYSNHIFHTELDDMFSGRAWSRD</sequence>
<dbReference type="Gene3D" id="1.20.1290.10">
    <property type="entry name" value="AhpD-like"/>
    <property type="match status" value="1"/>
</dbReference>
<dbReference type="PANTHER" id="PTHR35446:SF3">
    <property type="entry name" value="CMD DOMAIN-CONTAINING PROTEIN"/>
    <property type="match status" value="1"/>
</dbReference>
<feature type="region of interest" description="Disordered" evidence="1">
    <location>
        <begin position="1"/>
        <end position="34"/>
    </location>
</feature>
<evidence type="ECO:0000256" key="1">
    <source>
        <dbReference type="SAM" id="MobiDB-lite"/>
    </source>
</evidence>
<dbReference type="Pfam" id="PF02627">
    <property type="entry name" value="CMD"/>
    <property type="match status" value="1"/>
</dbReference>
<accession>A0ABW5IRR6</accession>
<evidence type="ECO:0000259" key="2">
    <source>
        <dbReference type="Pfam" id="PF02627"/>
    </source>
</evidence>
<dbReference type="EMBL" id="JBHULU010000022">
    <property type="protein sequence ID" value="MFD2515781.1"/>
    <property type="molecule type" value="Genomic_DNA"/>
</dbReference>